<evidence type="ECO:0000256" key="4">
    <source>
        <dbReference type="ARBA" id="ARBA00022989"/>
    </source>
</evidence>
<dbReference type="EMBL" id="AONG01000019">
    <property type="protein sequence ID" value="KIQ67888.1"/>
    <property type="molecule type" value="Genomic_DNA"/>
</dbReference>
<organism evidence="7 8">
    <name type="scientific">Wenxinia marina DSM 24838</name>
    <dbReference type="NCBI Taxonomy" id="1123501"/>
    <lineage>
        <taxon>Bacteria</taxon>
        <taxon>Pseudomonadati</taxon>
        <taxon>Pseudomonadota</taxon>
        <taxon>Alphaproteobacteria</taxon>
        <taxon>Rhodobacterales</taxon>
        <taxon>Roseobacteraceae</taxon>
        <taxon>Wenxinia</taxon>
    </lineage>
</organism>
<dbReference type="GO" id="GO:0055085">
    <property type="term" value="P:transmembrane transport"/>
    <property type="evidence" value="ECO:0007669"/>
    <property type="project" value="InterPro"/>
</dbReference>
<gene>
    <name evidence="7" type="ORF">Wenmar_03618</name>
</gene>
<protein>
    <submittedName>
        <fullName evidence="7">Putative permease</fullName>
    </submittedName>
</protein>
<accession>A0A0D0QA56</accession>
<feature type="transmembrane region" description="Helical" evidence="6">
    <location>
        <begin position="98"/>
        <end position="117"/>
    </location>
</feature>
<feature type="transmembrane region" description="Helical" evidence="6">
    <location>
        <begin position="59"/>
        <end position="77"/>
    </location>
</feature>
<comment type="subcellular location">
    <subcellularLocation>
        <location evidence="1">Cell membrane</location>
        <topology evidence="1">Multi-pass membrane protein</topology>
    </subcellularLocation>
</comment>
<dbReference type="RefSeq" id="WP_018302106.1">
    <property type="nucleotide sequence ID" value="NZ_KB902281.1"/>
</dbReference>
<keyword evidence="5 6" id="KW-0472">Membrane</keyword>
<feature type="transmembrane region" description="Helical" evidence="6">
    <location>
        <begin position="313"/>
        <end position="332"/>
    </location>
</feature>
<dbReference type="GO" id="GO:0043190">
    <property type="term" value="C:ATP-binding cassette (ABC) transporter complex"/>
    <property type="evidence" value="ECO:0007669"/>
    <property type="project" value="InterPro"/>
</dbReference>
<dbReference type="OrthoDB" id="9798468at2"/>
<evidence type="ECO:0000256" key="2">
    <source>
        <dbReference type="ARBA" id="ARBA00022475"/>
    </source>
</evidence>
<evidence type="ECO:0000313" key="7">
    <source>
        <dbReference type="EMBL" id="KIQ67888.1"/>
    </source>
</evidence>
<dbReference type="STRING" id="1123501.Wenmar_03618"/>
<sequence>MILFRYLARRYLMTFLGTLGVFVTILLFVNLIEQARRFGGEETGLGALLGLSALDIPGALYRILPLVVVIATLFLFFSLSRSSELVVTRAAGRSALRALTGPLLVTVLIGAVAVAALNPIVAVTAREYDARVATIRGEDSALGLDAGGLWLRQGGAGGQTVINAARTNQDGTVLWDATFLTFAEESGDRGGPVQRIAAARAILGEGGWTLYDAKVWPLGGGAVPEALAEEHPRLTLPSTLTSDQIRDSFGDPATIPVWELPAFIERLRAAGFAARRHEVALQTELASPAFLVAMMLIGAAFTMRHHRAGRTGVMVLSAMLVCFGVYFLRNFATVLGENGEIPAALAAWAPPAAAIALTLGVILHLEDG</sequence>
<feature type="transmembrane region" description="Helical" evidence="6">
    <location>
        <begin position="12"/>
        <end position="32"/>
    </location>
</feature>
<proteinExistence type="predicted"/>
<evidence type="ECO:0000256" key="6">
    <source>
        <dbReference type="SAM" id="Phobius"/>
    </source>
</evidence>
<feature type="transmembrane region" description="Helical" evidence="6">
    <location>
        <begin position="285"/>
        <end position="301"/>
    </location>
</feature>
<keyword evidence="3 6" id="KW-0812">Transmembrane</keyword>
<dbReference type="PANTHER" id="PTHR33529">
    <property type="entry name" value="SLR0882 PROTEIN-RELATED"/>
    <property type="match status" value="1"/>
</dbReference>
<dbReference type="Pfam" id="PF03739">
    <property type="entry name" value="LptF_LptG"/>
    <property type="match status" value="1"/>
</dbReference>
<dbReference type="PANTHER" id="PTHR33529:SF2">
    <property type="entry name" value="LIPOPOLYSACCHARIDE EXPORT SYSTEM PERMEASE PROTEIN LPTG"/>
    <property type="match status" value="1"/>
</dbReference>
<dbReference type="Proteomes" id="UP000035100">
    <property type="component" value="Unassembled WGS sequence"/>
</dbReference>
<evidence type="ECO:0000256" key="1">
    <source>
        <dbReference type="ARBA" id="ARBA00004651"/>
    </source>
</evidence>
<keyword evidence="4 6" id="KW-1133">Transmembrane helix</keyword>
<reference evidence="7 8" key="1">
    <citation type="submission" date="2013-01" db="EMBL/GenBank/DDBJ databases">
        <authorList>
            <person name="Fiebig A."/>
            <person name="Goeker M."/>
            <person name="Klenk H.-P.P."/>
        </authorList>
    </citation>
    <scope>NUCLEOTIDE SEQUENCE [LARGE SCALE GENOMIC DNA]</scope>
    <source>
        <strain evidence="7 8">DSM 24838</strain>
    </source>
</reference>
<dbReference type="AlphaFoldDB" id="A0A0D0QA56"/>
<dbReference type="InterPro" id="IPR030923">
    <property type="entry name" value="LptG"/>
</dbReference>
<comment type="caution">
    <text evidence="7">The sequence shown here is derived from an EMBL/GenBank/DDBJ whole genome shotgun (WGS) entry which is preliminary data.</text>
</comment>
<evidence type="ECO:0000313" key="8">
    <source>
        <dbReference type="Proteomes" id="UP000035100"/>
    </source>
</evidence>
<dbReference type="InterPro" id="IPR005495">
    <property type="entry name" value="LptG/LptF_permease"/>
</dbReference>
<evidence type="ECO:0000256" key="5">
    <source>
        <dbReference type="ARBA" id="ARBA00023136"/>
    </source>
</evidence>
<feature type="transmembrane region" description="Helical" evidence="6">
    <location>
        <begin position="344"/>
        <end position="365"/>
    </location>
</feature>
<name>A0A0D0QA56_9RHOB</name>
<dbReference type="eggNOG" id="COG0795">
    <property type="taxonomic scope" value="Bacteria"/>
</dbReference>
<dbReference type="PATRIC" id="fig|1123501.6.peg.3745"/>
<keyword evidence="2" id="KW-1003">Cell membrane</keyword>
<dbReference type="NCBIfam" id="TIGR04408">
    <property type="entry name" value="LptG_lptG"/>
    <property type="match status" value="1"/>
</dbReference>
<dbReference type="GO" id="GO:0015920">
    <property type="term" value="P:lipopolysaccharide transport"/>
    <property type="evidence" value="ECO:0007669"/>
    <property type="project" value="TreeGrafter"/>
</dbReference>
<evidence type="ECO:0000256" key="3">
    <source>
        <dbReference type="ARBA" id="ARBA00022692"/>
    </source>
</evidence>
<keyword evidence="8" id="KW-1185">Reference proteome</keyword>